<dbReference type="Proteomes" id="UP000654075">
    <property type="component" value="Unassembled WGS sequence"/>
</dbReference>
<feature type="compositionally biased region" description="Low complexity" evidence="1">
    <location>
        <begin position="126"/>
        <end position="154"/>
    </location>
</feature>
<dbReference type="OrthoDB" id="21470at2759"/>
<feature type="region of interest" description="Disordered" evidence="1">
    <location>
        <begin position="1"/>
        <end position="39"/>
    </location>
</feature>
<feature type="compositionally biased region" description="Basic residues" evidence="1">
    <location>
        <begin position="186"/>
        <end position="195"/>
    </location>
</feature>
<evidence type="ECO:0000313" key="3">
    <source>
        <dbReference type="EMBL" id="CAE8628821.1"/>
    </source>
</evidence>
<name>A0A813GR23_POLGL</name>
<evidence type="ECO:0000313" key="4">
    <source>
        <dbReference type="Proteomes" id="UP000654075"/>
    </source>
</evidence>
<dbReference type="Gene3D" id="1.10.287.110">
    <property type="entry name" value="DnaJ domain"/>
    <property type="match status" value="1"/>
</dbReference>
<dbReference type="AlphaFoldDB" id="A0A813GR23"/>
<keyword evidence="4" id="KW-1185">Reference proteome</keyword>
<sequence>EQDEAKKDPGAKTADAVDKPVDVDAEAEKEVKQKVDEGKPSAASAVAAFLLSEVGAAELDETYGLGARLLRGMGWRPGTGVGVSNDGELEPVSIQLLVQSSTHFGRKDRRCLGRRKPRRFRDSDESSPSRTPSSSSSSRSGSKSSAKSSNSSSKSSRKKKRRRRTKRKRSRSSSSSSSKSSSSSSRSKRRKRKERREKFSSQGPAAAAGAAAAAAGAVKAPPEPAAAAAKEDPETAQAKKRVLAKLTELQKVEPKEQRAKEFRTLLRDWHPDKNPEKLEMATAVFQFLQKGKSLLNLK</sequence>
<comment type="caution">
    <text evidence="3">The sequence shown here is derived from an EMBL/GenBank/DDBJ whole genome shotgun (WGS) entry which is preliminary data.</text>
</comment>
<feature type="compositionally biased region" description="Basic residues" evidence="1">
    <location>
        <begin position="104"/>
        <end position="119"/>
    </location>
</feature>
<dbReference type="PROSITE" id="PS50174">
    <property type="entry name" value="G_PATCH"/>
    <property type="match status" value="1"/>
</dbReference>
<dbReference type="InterPro" id="IPR000467">
    <property type="entry name" value="G_patch_dom"/>
</dbReference>
<evidence type="ECO:0000259" key="2">
    <source>
        <dbReference type="PROSITE" id="PS50174"/>
    </source>
</evidence>
<gene>
    <name evidence="3" type="ORF">PGLA1383_LOCUS45421</name>
</gene>
<evidence type="ECO:0000256" key="1">
    <source>
        <dbReference type="SAM" id="MobiDB-lite"/>
    </source>
</evidence>
<feature type="non-terminal residue" evidence="3">
    <location>
        <position position="1"/>
    </location>
</feature>
<feature type="compositionally biased region" description="Low complexity" evidence="1">
    <location>
        <begin position="172"/>
        <end position="185"/>
    </location>
</feature>
<protein>
    <recommendedName>
        <fullName evidence="2">G-patch domain-containing protein</fullName>
    </recommendedName>
</protein>
<dbReference type="EMBL" id="CAJNNV010029504">
    <property type="protein sequence ID" value="CAE8628821.1"/>
    <property type="molecule type" value="Genomic_DNA"/>
</dbReference>
<dbReference type="SMART" id="SM00443">
    <property type="entry name" value="G_patch"/>
    <property type="match status" value="1"/>
</dbReference>
<organism evidence="3 4">
    <name type="scientific">Polarella glacialis</name>
    <name type="common">Dinoflagellate</name>
    <dbReference type="NCBI Taxonomy" id="89957"/>
    <lineage>
        <taxon>Eukaryota</taxon>
        <taxon>Sar</taxon>
        <taxon>Alveolata</taxon>
        <taxon>Dinophyceae</taxon>
        <taxon>Suessiales</taxon>
        <taxon>Suessiaceae</taxon>
        <taxon>Polarella</taxon>
    </lineage>
</organism>
<feature type="region of interest" description="Disordered" evidence="1">
    <location>
        <begin position="97"/>
        <end position="238"/>
    </location>
</feature>
<feature type="domain" description="G-patch" evidence="2">
    <location>
        <begin position="62"/>
        <end position="117"/>
    </location>
</feature>
<accession>A0A813GR23</accession>
<reference evidence="3" key="1">
    <citation type="submission" date="2021-02" db="EMBL/GenBank/DDBJ databases">
        <authorList>
            <person name="Dougan E. K."/>
            <person name="Rhodes N."/>
            <person name="Thang M."/>
            <person name="Chan C."/>
        </authorList>
    </citation>
    <scope>NUCLEOTIDE SEQUENCE</scope>
</reference>
<dbReference type="GO" id="GO:0003676">
    <property type="term" value="F:nucleic acid binding"/>
    <property type="evidence" value="ECO:0007669"/>
    <property type="project" value="InterPro"/>
</dbReference>
<feature type="compositionally biased region" description="Low complexity" evidence="1">
    <location>
        <begin position="200"/>
        <end position="228"/>
    </location>
</feature>
<feature type="compositionally biased region" description="Basic residues" evidence="1">
    <location>
        <begin position="155"/>
        <end position="171"/>
    </location>
</feature>
<dbReference type="InterPro" id="IPR036869">
    <property type="entry name" value="J_dom_sf"/>
</dbReference>
<dbReference type="Pfam" id="PF01585">
    <property type="entry name" value="G-patch"/>
    <property type="match status" value="1"/>
</dbReference>
<dbReference type="SUPFAM" id="SSF46565">
    <property type="entry name" value="Chaperone J-domain"/>
    <property type="match status" value="1"/>
</dbReference>
<proteinExistence type="predicted"/>